<dbReference type="Proteomes" id="UP001190465">
    <property type="component" value="Chromosome"/>
</dbReference>
<dbReference type="EMBL" id="OY726397">
    <property type="protein sequence ID" value="CAJ1505656.1"/>
    <property type="molecule type" value="Genomic_DNA"/>
</dbReference>
<organism evidence="3 4">
    <name type="scientific">[Mycobacterium] burgundiense</name>
    <dbReference type="NCBI Taxonomy" id="3064286"/>
    <lineage>
        <taxon>Bacteria</taxon>
        <taxon>Bacillati</taxon>
        <taxon>Actinomycetota</taxon>
        <taxon>Actinomycetes</taxon>
        <taxon>Mycobacteriales</taxon>
        <taxon>Mycobacteriaceae</taxon>
        <taxon>Mycolicibacterium</taxon>
    </lineage>
</organism>
<evidence type="ECO:0000256" key="1">
    <source>
        <dbReference type="ARBA" id="ARBA00004328"/>
    </source>
</evidence>
<comment type="subcellular location">
    <subcellularLocation>
        <location evidence="1">Virion</location>
    </subcellularLocation>
</comment>
<dbReference type="RefSeq" id="WP_308478418.1">
    <property type="nucleotide sequence ID" value="NZ_OY726397.1"/>
</dbReference>
<dbReference type="InterPro" id="IPR054612">
    <property type="entry name" value="Phage_capsid-like_C"/>
</dbReference>
<evidence type="ECO:0000313" key="3">
    <source>
        <dbReference type="EMBL" id="CAJ1505656.1"/>
    </source>
</evidence>
<keyword evidence="4" id="KW-1185">Reference proteome</keyword>
<gene>
    <name evidence="3" type="ORF">MU0053_002994</name>
</gene>
<accession>A0ABN9NIK8</accession>
<dbReference type="NCBIfam" id="TIGR01554">
    <property type="entry name" value="major_cap_HK97"/>
    <property type="match status" value="1"/>
</dbReference>
<dbReference type="Pfam" id="PF05065">
    <property type="entry name" value="Phage_capsid"/>
    <property type="match status" value="1"/>
</dbReference>
<feature type="domain" description="Phage capsid-like C-terminal" evidence="2">
    <location>
        <begin position="12"/>
        <end position="282"/>
    </location>
</feature>
<dbReference type="Gene3D" id="3.30.2320.10">
    <property type="entry name" value="hypothetical protein PF0899 domain"/>
    <property type="match status" value="1"/>
</dbReference>
<protein>
    <submittedName>
        <fullName evidence="3">Phage major capsid protein</fullName>
    </submittedName>
</protein>
<sequence>MALGTGDIAELLNDQVASLLVQPLEASSVVLSSGVRIFDSAGVLRIPKLTGSSTVGFIGENQEIPSTHTTSFDEVVLMPTERKSIKVIERFSRESLRQSVIGLDAVLKARLVKVVGDHLDQALLTGTGLDDQSDPDDSITGIINQAGVETGVFDPSDPDTILDAIATLNANEVTPNRIFLSGADFALMRKVKESTGSKRYLLQPDPSRAAGHTLFEVPVTVTNKLDAGTAVVADMSTVAVVRDTAPSITVLTERYAEFSQIGLRVETRYDLGLLHPEAVVVLGEDGS</sequence>
<evidence type="ECO:0000313" key="4">
    <source>
        <dbReference type="Proteomes" id="UP001190465"/>
    </source>
</evidence>
<evidence type="ECO:0000259" key="2">
    <source>
        <dbReference type="Pfam" id="PF05065"/>
    </source>
</evidence>
<dbReference type="InterPro" id="IPR024455">
    <property type="entry name" value="Phage_capsid"/>
</dbReference>
<proteinExistence type="predicted"/>
<dbReference type="SUPFAM" id="SSF56563">
    <property type="entry name" value="Major capsid protein gp5"/>
    <property type="match status" value="1"/>
</dbReference>
<reference evidence="3 4" key="1">
    <citation type="submission" date="2023-08" db="EMBL/GenBank/DDBJ databases">
        <authorList>
            <person name="Folkvardsen B D."/>
            <person name="Norman A."/>
        </authorList>
    </citation>
    <scope>NUCLEOTIDE SEQUENCE [LARGE SCALE GENOMIC DNA]</scope>
    <source>
        <strain evidence="3 4">Mu0053</strain>
    </source>
</reference>
<name>A0ABN9NIK8_9MYCO</name>